<reference evidence="6" key="1">
    <citation type="journal article" date="2013" name="Science">
        <title>Comparative analysis of bat genomes provides insight into the evolution of flight and immunity.</title>
        <authorList>
            <person name="Zhang G."/>
            <person name="Cowled C."/>
            <person name="Shi Z."/>
            <person name="Huang Z."/>
            <person name="Bishop-Lilly K.A."/>
            <person name="Fang X."/>
            <person name="Wynne J.W."/>
            <person name="Xiong Z."/>
            <person name="Baker M.L."/>
            <person name="Zhao W."/>
            <person name="Tachedjian M."/>
            <person name="Zhu Y."/>
            <person name="Zhou P."/>
            <person name="Jiang X."/>
            <person name="Ng J."/>
            <person name="Yang L."/>
            <person name="Wu L."/>
            <person name="Xiao J."/>
            <person name="Feng Y."/>
            <person name="Chen Y."/>
            <person name="Sun X."/>
            <person name="Zhang Y."/>
            <person name="Marsh G.A."/>
            <person name="Crameri G."/>
            <person name="Broder C.C."/>
            <person name="Frey K.G."/>
            <person name="Wang L.F."/>
            <person name="Wang J."/>
        </authorList>
    </citation>
    <scope>NUCLEOTIDE SEQUENCE [LARGE SCALE GENOMIC DNA]</scope>
</reference>
<protein>
    <submittedName>
        <fullName evidence="5">CD226 antigen</fullName>
    </submittedName>
</protein>
<dbReference type="InterPro" id="IPR003598">
    <property type="entry name" value="Ig_sub2"/>
</dbReference>
<dbReference type="SUPFAM" id="SSF48726">
    <property type="entry name" value="Immunoglobulin"/>
    <property type="match status" value="2"/>
</dbReference>
<dbReference type="InterPro" id="IPR042842">
    <property type="entry name" value="CD226"/>
</dbReference>
<feature type="signal peptide" evidence="3">
    <location>
        <begin position="1"/>
        <end position="18"/>
    </location>
</feature>
<dbReference type="GO" id="GO:0002891">
    <property type="term" value="P:positive regulation of immunoglobulin mediated immune response"/>
    <property type="evidence" value="ECO:0007669"/>
    <property type="project" value="TreeGrafter"/>
</dbReference>
<feature type="chain" id="PRO_5003969281" evidence="3">
    <location>
        <begin position="19"/>
        <end position="403"/>
    </location>
</feature>
<dbReference type="GO" id="GO:0002729">
    <property type="term" value="P:positive regulation of natural killer cell cytokine production"/>
    <property type="evidence" value="ECO:0007669"/>
    <property type="project" value="InterPro"/>
</dbReference>
<dbReference type="GO" id="GO:0050839">
    <property type="term" value="F:cell adhesion molecule binding"/>
    <property type="evidence" value="ECO:0007669"/>
    <property type="project" value="TreeGrafter"/>
</dbReference>
<feature type="domain" description="Ig-like" evidence="4">
    <location>
        <begin position="127"/>
        <end position="239"/>
    </location>
</feature>
<dbReference type="SMART" id="SM00409">
    <property type="entry name" value="IG"/>
    <property type="match status" value="2"/>
</dbReference>
<dbReference type="Pfam" id="PF07686">
    <property type="entry name" value="V-set"/>
    <property type="match status" value="2"/>
</dbReference>
<dbReference type="InterPro" id="IPR013106">
    <property type="entry name" value="Ig_V-set"/>
</dbReference>
<dbReference type="STRING" id="9402.L5KK12"/>
<dbReference type="GO" id="GO:0009897">
    <property type="term" value="C:external side of plasma membrane"/>
    <property type="evidence" value="ECO:0007669"/>
    <property type="project" value="TreeGrafter"/>
</dbReference>
<keyword evidence="6" id="KW-1185">Reference proteome</keyword>
<feature type="region of interest" description="Disordered" evidence="1">
    <location>
        <begin position="332"/>
        <end position="366"/>
    </location>
</feature>
<gene>
    <name evidence="5" type="ORF">PAL_GLEAN10017155</name>
</gene>
<dbReference type="EMBL" id="KB030713">
    <property type="protein sequence ID" value="ELK11121.1"/>
    <property type="molecule type" value="Genomic_DNA"/>
</dbReference>
<organism evidence="5 6">
    <name type="scientific">Pteropus alecto</name>
    <name type="common">Black flying fox</name>
    <dbReference type="NCBI Taxonomy" id="9402"/>
    <lineage>
        <taxon>Eukaryota</taxon>
        <taxon>Metazoa</taxon>
        <taxon>Chordata</taxon>
        <taxon>Craniata</taxon>
        <taxon>Vertebrata</taxon>
        <taxon>Euteleostomi</taxon>
        <taxon>Mammalia</taxon>
        <taxon>Eutheria</taxon>
        <taxon>Laurasiatheria</taxon>
        <taxon>Chiroptera</taxon>
        <taxon>Yinpterochiroptera</taxon>
        <taxon>Pteropodoidea</taxon>
        <taxon>Pteropodidae</taxon>
        <taxon>Pteropodinae</taxon>
        <taxon>Pteropus</taxon>
    </lineage>
</organism>
<keyword evidence="3" id="KW-0732">Signal</keyword>
<dbReference type="InterPro" id="IPR007110">
    <property type="entry name" value="Ig-like_dom"/>
</dbReference>
<evidence type="ECO:0000259" key="4">
    <source>
        <dbReference type="PROSITE" id="PS50835"/>
    </source>
</evidence>
<sequence>MDYLIFLLAILHVYKALCAEIFWDTTVKLAENTTLECVYPLVGTFTQVEWFKISATERESIAIFNPTYGMVIRTPYAERVYFLNSSMALNDMTLSFHNASEADVGFYSCILETFPQGSWEKTVQVVPSESFEVAVSSNSHVVSESGKNVTLTCELPMKRPLQQVTWEKIQSHQIDRLTSCNLSQGRGHTSKYRRQVLSNCSQWVTRAFITLPHVTARDAGLYRCSSKASSGDNETFVIRLAVTDGKTDNQYIHFMAGGTVLLLLFVIIIATIIVLYNRFSTLVILPMLKILLKRRLLFREHTQLACHPHATEMLFSPSLALIPWSIRDVPTGTEEARTNHGSLQGSECPPRPGATQRPTPGLCPPPGSLPLGRNSSAAKRMWLRTCVAPVSEAVCALKKLFSM</sequence>
<name>L5KK12_PTEAL</name>
<dbReference type="InterPro" id="IPR036179">
    <property type="entry name" value="Ig-like_dom_sf"/>
</dbReference>
<keyword evidence="2" id="KW-0472">Membrane</keyword>
<evidence type="ECO:0000256" key="3">
    <source>
        <dbReference type="SAM" id="SignalP"/>
    </source>
</evidence>
<dbReference type="PANTHER" id="PTHR47011">
    <property type="entry name" value="CD226 ANTIGEN"/>
    <property type="match status" value="1"/>
</dbReference>
<evidence type="ECO:0000256" key="1">
    <source>
        <dbReference type="SAM" id="MobiDB-lite"/>
    </source>
</evidence>
<keyword evidence="2" id="KW-0812">Transmembrane</keyword>
<dbReference type="SMART" id="SM00408">
    <property type="entry name" value="IGc2"/>
    <property type="match status" value="1"/>
</dbReference>
<dbReference type="InterPro" id="IPR013783">
    <property type="entry name" value="Ig-like_fold"/>
</dbReference>
<dbReference type="AlphaFoldDB" id="L5KK12"/>
<keyword evidence="2" id="KW-1133">Transmembrane helix</keyword>
<evidence type="ECO:0000256" key="2">
    <source>
        <dbReference type="SAM" id="Phobius"/>
    </source>
</evidence>
<dbReference type="FunFam" id="2.60.40.10:FF:001738">
    <property type="entry name" value="CD226 molecule"/>
    <property type="match status" value="1"/>
</dbReference>
<feature type="domain" description="Ig-like" evidence="4">
    <location>
        <begin position="31"/>
        <end position="126"/>
    </location>
</feature>
<proteinExistence type="predicted"/>
<dbReference type="eggNOG" id="ENOG502RY5X">
    <property type="taxonomic scope" value="Eukaryota"/>
</dbReference>
<dbReference type="Proteomes" id="UP000010552">
    <property type="component" value="Unassembled WGS sequence"/>
</dbReference>
<dbReference type="InterPro" id="IPR003599">
    <property type="entry name" value="Ig_sub"/>
</dbReference>
<accession>L5KK12</accession>
<dbReference type="InParanoid" id="L5KK12"/>
<dbReference type="PANTHER" id="PTHR47011:SF1">
    <property type="entry name" value="CD226 ANTIGEN"/>
    <property type="match status" value="1"/>
</dbReference>
<evidence type="ECO:0000313" key="6">
    <source>
        <dbReference type="Proteomes" id="UP000010552"/>
    </source>
</evidence>
<feature type="transmembrane region" description="Helical" evidence="2">
    <location>
        <begin position="251"/>
        <end position="276"/>
    </location>
</feature>
<evidence type="ECO:0000313" key="5">
    <source>
        <dbReference type="EMBL" id="ELK11121.1"/>
    </source>
</evidence>
<dbReference type="PROSITE" id="PS50835">
    <property type="entry name" value="IG_LIKE"/>
    <property type="match status" value="2"/>
</dbReference>
<dbReference type="Gene3D" id="2.60.40.10">
    <property type="entry name" value="Immunoglobulins"/>
    <property type="match status" value="2"/>
</dbReference>